<keyword evidence="4" id="KW-1185">Reference proteome</keyword>
<sequence length="478" mass="52229">MVGRLFVWAAAATTAAAPTLYSQFLSGGPTSYFYATMFSGWCAGHEINTLLRPAMAVVSSVPLFRYDGTPLIVLAFALWWLSDRRGRPGLGRAVARTAAGVLIFVSLRLLVPLLIDAAAGPHCLAAWGPAELVSFTAYWRIYELVPPILVLIAVRSPRRAFVRRGRPLRVTAAVLTAAATFLVAAQAAPSGRISTEGELDCAGFGDGTARHLSLAEKTFLCDVRGHNDFYGLGGIEMWARSSDAVVLAQGRRLCALAQRYGGNLDTPQVKDAPHGSLRNALGPLCPAAAAWQVREGERRQAEEREYYAKGERACAAHPAHRPRIKPVRQRRTTMWTEFWEINAFDKGFEETMPDETPELVADVVGSAPGMLSFWAARQTGHACVTVESYTRRPPVETRRWKQVVEVGYESPTGSLTLRDGIGNTLGGLIAGGRPGSYRVRVHLRGRELVQAVPWPPDGSVEMLIMVYPGERKSSVIYR</sequence>
<protein>
    <submittedName>
        <fullName evidence="3">Uncharacterized protein</fullName>
    </submittedName>
</protein>
<keyword evidence="1" id="KW-0812">Transmembrane</keyword>
<evidence type="ECO:0000256" key="2">
    <source>
        <dbReference type="SAM" id="SignalP"/>
    </source>
</evidence>
<keyword evidence="1" id="KW-0472">Membrane</keyword>
<reference evidence="3 4" key="1">
    <citation type="submission" date="2016-10" db="EMBL/GenBank/DDBJ databases">
        <authorList>
            <person name="de Groot N.N."/>
        </authorList>
    </citation>
    <scope>NUCLEOTIDE SEQUENCE [LARGE SCALE GENOMIC DNA]</scope>
    <source>
        <strain evidence="3 4">CGMCC 4.5681</strain>
    </source>
</reference>
<gene>
    <name evidence="3" type="ORF">SAMN05421874_11577</name>
</gene>
<evidence type="ECO:0000313" key="4">
    <source>
        <dbReference type="Proteomes" id="UP000198683"/>
    </source>
</evidence>
<feature type="transmembrane region" description="Helical" evidence="1">
    <location>
        <begin position="166"/>
        <end position="185"/>
    </location>
</feature>
<keyword evidence="1" id="KW-1133">Transmembrane helix</keyword>
<dbReference type="OrthoDB" id="4485313at2"/>
<feature type="transmembrane region" description="Helical" evidence="1">
    <location>
        <begin position="135"/>
        <end position="154"/>
    </location>
</feature>
<feature type="transmembrane region" description="Helical" evidence="1">
    <location>
        <begin position="93"/>
        <end position="115"/>
    </location>
</feature>
<accession>A0A1G9H3S8</accession>
<evidence type="ECO:0000256" key="1">
    <source>
        <dbReference type="SAM" id="Phobius"/>
    </source>
</evidence>
<dbReference type="Proteomes" id="UP000198683">
    <property type="component" value="Unassembled WGS sequence"/>
</dbReference>
<dbReference type="RefSeq" id="WP_090768954.1">
    <property type="nucleotide sequence ID" value="NZ_FNFB01000015.1"/>
</dbReference>
<dbReference type="STRING" id="683260.SAMN05421874_11577"/>
<feature type="transmembrane region" description="Helical" evidence="1">
    <location>
        <begin position="63"/>
        <end position="81"/>
    </location>
</feature>
<organism evidence="3 4">
    <name type="scientific">Nonomuraea maritima</name>
    <dbReference type="NCBI Taxonomy" id="683260"/>
    <lineage>
        <taxon>Bacteria</taxon>
        <taxon>Bacillati</taxon>
        <taxon>Actinomycetota</taxon>
        <taxon>Actinomycetes</taxon>
        <taxon>Streptosporangiales</taxon>
        <taxon>Streptosporangiaceae</taxon>
        <taxon>Nonomuraea</taxon>
    </lineage>
</organism>
<name>A0A1G9H3S8_9ACTN</name>
<dbReference type="EMBL" id="FNFB01000015">
    <property type="protein sequence ID" value="SDL07495.1"/>
    <property type="molecule type" value="Genomic_DNA"/>
</dbReference>
<proteinExistence type="predicted"/>
<dbReference type="AlphaFoldDB" id="A0A1G9H3S8"/>
<evidence type="ECO:0000313" key="3">
    <source>
        <dbReference type="EMBL" id="SDL07495.1"/>
    </source>
</evidence>
<feature type="chain" id="PRO_5039574248" evidence="2">
    <location>
        <begin position="18"/>
        <end position="478"/>
    </location>
</feature>
<keyword evidence="2" id="KW-0732">Signal</keyword>
<feature type="signal peptide" evidence="2">
    <location>
        <begin position="1"/>
        <end position="17"/>
    </location>
</feature>